<dbReference type="EMBL" id="CAFBMK010000273">
    <property type="protein sequence ID" value="CAB4944093.1"/>
    <property type="molecule type" value="Genomic_DNA"/>
</dbReference>
<dbReference type="Pfam" id="PF00589">
    <property type="entry name" value="Phage_integrase"/>
    <property type="match status" value="1"/>
</dbReference>
<dbReference type="InterPro" id="IPR044068">
    <property type="entry name" value="CB"/>
</dbReference>
<accession>A0A6J7JM46</accession>
<feature type="domain" description="Tyr recombinase" evidence="3">
    <location>
        <begin position="231"/>
        <end position="457"/>
    </location>
</feature>
<dbReference type="GO" id="GO:0003677">
    <property type="term" value="F:DNA binding"/>
    <property type="evidence" value="ECO:0007669"/>
    <property type="project" value="UniProtKB-KW"/>
</dbReference>
<dbReference type="InterPro" id="IPR010998">
    <property type="entry name" value="Integrase_recombinase_N"/>
</dbReference>
<sequence>MNLCKILVLQRTDSWQAVGMPRPASAIAPTSEVTGLVRIEDRAKGRVWIAEYRRADRKKVRKTLGLAWVRDSGARTPRGAIVWRAGAGPKPADHYLTPKEAERALEDLLHEERRRPRREVERQGRRTIEDVIAAWLEHSRTVKGVTPATYRSYESVGKSLREALGPRALARSLSVGDVKRLQREMLDAGRARATVHHQLTSLRRALEIAFKAGWIDGNVADEVEIVPLPKVEPDFNVLEPSQVELVAEAIATVPESELPRMRNGEVWEDVAEKVRTTRLLWSEVIRIAAYTGLRIGELRALWWVDVDWSGAALRVARNAPVTAPVGNTPKAPKSGKARSVPLIPQALDSLRRVSHLGHATGPGDLVFPSLGGGLFDGGRVRTAFYEGLETAGFEHLRTKPNPMTFHDLRHTFGTIAARVFPLADVQAYLGHSDISTTMRYAHHVPRTDAARLLATGFASDRGGAGGPIGRSPAQ</sequence>
<organism evidence="5">
    <name type="scientific">freshwater metagenome</name>
    <dbReference type="NCBI Taxonomy" id="449393"/>
    <lineage>
        <taxon>unclassified sequences</taxon>
        <taxon>metagenomes</taxon>
        <taxon>ecological metagenomes</taxon>
    </lineage>
</organism>
<dbReference type="PANTHER" id="PTHR30349">
    <property type="entry name" value="PHAGE INTEGRASE-RELATED"/>
    <property type="match status" value="1"/>
</dbReference>
<evidence type="ECO:0000256" key="1">
    <source>
        <dbReference type="ARBA" id="ARBA00023125"/>
    </source>
</evidence>
<dbReference type="PROSITE" id="PS51898">
    <property type="entry name" value="TYR_RECOMBINASE"/>
    <property type="match status" value="1"/>
</dbReference>
<proteinExistence type="predicted"/>
<dbReference type="InterPro" id="IPR050090">
    <property type="entry name" value="Tyrosine_recombinase_XerCD"/>
</dbReference>
<reference evidence="5" key="1">
    <citation type="submission" date="2020-05" db="EMBL/GenBank/DDBJ databases">
        <authorList>
            <person name="Chiriac C."/>
            <person name="Salcher M."/>
            <person name="Ghai R."/>
            <person name="Kavagutti S V."/>
        </authorList>
    </citation>
    <scope>NUCLEOTIDE SEQUENCE</scope>
</reference>
<dbReference type="SUPFAM" id="SSF56349">
    <property type="entry name" value="DNA breaking-rejoining enzymes"/>
    <property type="match status" value="1"/>
</dbReference>
<evidence type="ECO:0000259" key="3">
    <source>
        <dbReference type="PROSITE" id="PS51898"/>
    </source>
</evidence>
<feature type="domain" description="Core-binding (CB)" evidence="4">
    <location>
        <begin position="126"/>
        <end position="210"/>
    </location>
</feature>
<protein>
    <submittedName>
        <fullName evidence="5">Unannotated protein</fullName>
    </submittedName>
</protein>
<dbReference type="Gene3D" id="1.10.443.10">
    <property type="entry name" value="Intergrase catalytic core"/>
    <property type="match status" value="1"/>
</dbReference>
<dbReference type="PROSITE" id="PS51900">
    <property type="entry name" value="CB"/>
    <property type="match status" value="1"/>
</dbReference>
<dbReference type="GO" id="GO:0015074">
    <property type="term" value="P:DNA integration"/>
    <property type="evidence" value="ECO:0007669"/>
    <property type="project" value="InterPro"/>
</dbReference>
<evidence type="ECO:0000259" key="4">
    <source>
        <dbReference type="PROSITE" id="PS51900"/>
    </source>
</evidence>
<dbReference type="AlphaFoldDB" id="A0A6J7JM46"/>
<dbReference type="CDD" id="cd00397">
    <property type="entry name" value="DNA_BRE_C"/>
    <property type="match status" value="1"/>
</dbReference>
<keyword evidence="2" id="KW-0233">DNA recombination</keyword>
<name>A0A6J7JM46_9ZZZZ</name>
<dbReference type="Gene3D" id="1.10.150.130">
    <property type="match status" value="1"/>
</dbReference>
<dbReference type="InterPro" id="IPR011010">
    <property type="entry name" value="DNA_brk_join_enz"/>
</dbReference>
<evidence type="ECO:0000256" key="2">
    <source>
        <dbReference type="ARBA" id="ARBA00023172"/>
    </source>
</evidence>
<dbReference type="InterPro" id="IPR013762">
    <property type="entry name" value="Integrase-like_cat_sf"/>
</dbReference>
<dbReference type="InterPro" id="IPR002104">
    <property type="entry name" value="Integrase_catalytic"/>
</dbReference>
<evidence type="ECO:0000313" key="5">
    <source>
        <dbReference type="EMBL" id="CAB4944093.1"/>
    </source>
</evidence>
<dbReference type="PANTHER" id="PTHR30349:SF41">
    <property type="entry name" value="INTEGRASE_RECOMBINASE PROTEIN MJ0367-RELATED"/>
    <property type="match status" value="1"/>
</dbReference>
<gene>
    <name evidence="5" type="ORF">UFOPK3564_03122</name>
</gene>
<dbReference type="GO" id="GO:0006310">
    <property type="term" value="P:DNA recombination"/>
    <property type="evidence" value="ECO:0007669"/>
    <property type="project" value="UniProtKB-KW"/>
</dbReference>
<keyword evidence="1" id="KW-0238">DNA-binding</keyword>